<organism evidence="1 2">
    <name type="scientific">Datura stramonium</name>
    <name type="common">Jimsonweed</name>
    <name type="synonym">Common thornapple</name>
    <dbReference type="NCBI Taxonomy" id="4076"/>
    <lineage>
        <taxon>Eukaryota</taxon>
        <taxon>Viridiplantae</taxon>
        <taxon>Streptophyta</taxon>
        <taxon>Embryophyta</taxon>
        <taxon>Tracheophyta</taxon>
        <taxon>Spermatophyta</taxon>
        <taxon>Magnoliopsida</taxon>
        <taxon>eudicotyledons</taxon>
        <taxon>Gunneridae</taxon>
        <taxon>Pentapetalae</taxon>
        <taxon>asterids</taxon>
        <taxon>lamiids</taxon>
        <taxon>Solanales</taxon>
        <taxon>Solanaceae</taxon>
        <taxon>Solanoideae</taxon>
        <taxon>Datureae</taxon>
        <taxon>Datura</taxon>
    </lineage>
</organism>
<protein>
    <submittedName>
        <fullName evidence="1">Uncharacterized protein</fullName>
    </submittedName>
</protein>
<comment type="caution">
    <text evidence="1">The sequence shown here is derived from an EMBL/GenBank/DDBJ whole genome shotgun (WGS) entry which is preliminary data.</text>
</comment>
<evidence type="ECO:0000313" key="2">
    <source>
        <dbReference type="Proteomes" id="UP000823775"/>
    </source>
</evidence>
<gene>
    <name evidence="1" type="ORF">HAX54_015417</name>
</gene>
<evidence type="ECO:0000313" key="1">
    <source>
        <dbReference type="EMBL" id="MCD7473510.1"/>
    </source>
</evidence>
<dbReference type="Proteomes" id="UP000823775">
    <property type="component" value="Unassembled WGS sequence"/>
</dbReference>
<reference evidence="1 2" key="1">
    <citation type="journal article" date="2021" name="BMC Genomics">
        <title>Datura genome reveals duplications of psychoactive alkaloid biosynthetic genes and high mutation rate following tissue culture.</title>
        <authorList>
            <person name="Rajewski A."/>
            <person name="Carter-House D."/>
            <person name="Stajich J."/>
            <person name="Litt A."/>
        </authorList>
    </citation>
    <scope>NUCLEOTIDE SEQUENCE [LARGE SCALE GENOMIC DNA]</scope>
    <source>
        <strain evidence="1">AR-01</strain>
    </source>
</reference>
<sequence length="86" mass="9262">MVCSSWRTLASVVRATCPILMIVACIRIGFEQGAVLAAFYGTVVEVEDPVAVGPIGMAMSYHGMRGTHALQHYSVMRQGKGKDVFS</sequence>
<dbReference type="EMBL" id="JACEIK010001985">
    <property type="protein sequence ID" value="MCD7473510.1"/>
    <property type="molecule type" value="Genomic_DNA"/>
</dbReference>
<name>A0ABS8TPP5_DATST</name>
<keyword evidence="2" id="KW-1185">Reference proteome</keyword>
<accession>A0ABS8TPP5</accession>
<proteinExistence type="predicted"/>
<dbReference type="PROSITE" id="PS51257">
    <property type="entry name" value="PROKAR_LIPOPROTEIN"/>
    <property type="match status" value="1"/>
</dbReference>